<comment type="caution">
    <text evidence="7">The sequence shown here is derived from an EMBL/GenBank/DDBJ whole genome shotgun (WGS) entry which is preliminary data.</text>
</comment>
<dbReference type="SUPFAM" id="SSF81321">
    <property type="entry name" value="Family A G protein-coupled receptor-like"/>
    <property type="match status" value="1"/>
</dbReference>
<feature type="transmembrane region" description="Helical" evidence="5">
    <location>
        <begin position="93"/>
        <end position="112"/>
    </location>
</feature>
<keyword evidence="4 5" id="KW-0472">Membrane</keyword>
<dbReference type="PRINTS" id="PR00247">
    <property type="entry name" value="GPCRCAMP"/>
</dbReference>
<feature type="transmembrane region" description="Helical" evidence="5">
    <location>
        <begin position="213"/>
        <end position="236"/>
    </location>
</feature>
<organism evidence="7 8">
    <name type="scientific">Basidiobolus ranarum</name>
    <dbReference type="NCBI Taxonomy" id="34480"/>
    <lineage>
        <taxon>Eukaryota</taxon>
        <taxon>Fungi</taxon>
        <taxon>Fungi incertae sedis</taxon>
        <taxon>Zoopagomycota</taxon>
        <taxon>Entomophthoromycotina</taxon>
        <taxon>Basidiobolomycetes</taxon>
        <taxon>Basidiobolales</taxon>
        <taxon>Basidiobolaceae</taxon>
        <taxon>Basidiobolus</taxon>
    </lineage>
</organism>
<name>A0ABR2WSZ5_9FUNG</name>
<feature type="domain" description="G-protein coupled receptors family 2 profile 2" evidence="6">
    <location>
        <begin position="9"/>
        <end position="271"/>
    </location>
</feature>
<dbReference type="Proteomes" id="UP001479436">
    <property type="component" value="Unassembled WGS sequence"/>
</dbReference>
<dbReference type="EMBL" id="JASJQH010000397">
    <property type="protein sequence ID" value="KAK9764605.1"/>
    <property type="molecule type" value="Genomic_DNA"/>
</dbReference>
<dbReference type="InterPro" id="IPR000848">
    <property type="entry name" value="GPCR_cAMP"/>
</dbReference>
<dbReference type="PANTHER" id="PTHR23112:SF0">
    <property type="entry name" value="TRANSMEMBRANE PROTEIN 116"/>
    <property type="match status" value="1"/>
</dbReference>
<dbReference type="PANTHER" id="PTHR23112">
    <property type="entry name" value="G PROTEIN-COUPLED RECEPTOR 157-RELATED"/>
    <property type="match status" value="1"/>
</dbReference>
<dbReference type="InterPro" id="IPR017981">
    <property type="entry name" value="GPCR_2-like_7TM"/>
</dbReference>
<proteinExistence type="predicted"/>
<protein>
    <recommendedName>
        <fullName evidence="6">G-protein coupled receptors family 2 profile 2 domain-containing protein</fullName>
    </recommendedName>
</protein>
<feature type="transmembrane region" description="Helical" evidence="5">
    <location>
        <begin position="248"/>
        <end position="269"/>
    </location>
</feature>
<dbReference type="Gene3D" id="1.20.1070.10">
    <property type="entry name" value="Rhodopsin 7-helix transmembrane proteins"/>
    <property type="match status" value="1"/>
</dbReference>
<evidence type="ECO:0000256" key="5">
    <source>
        <dbReference type="SAM" id="Phobius"/>
    </source>
</evidence>
<comment type="subcellular location">
    <subcellularLocation>
        <location evidence="1">Membrane</location>
        <topology evidence="1">Multi-pass membrane protein</topology>
    </subcellularLocation>
</comment>
<gene>
    <name evidence="7" type="ORF">K7432_007739</name>
</gene>
<feature type="transmembrane region" description="Helical" evidence="5">
    <location>
        <begin position="169"/>
        <end position="192"/>
    </location>
</feature>
<feature type="transmembrane region" description="Helical" evidence="5">
    <location>
        <begin position="53"/>
        <end position="73"/>
    </location>
</feature>
<feature type="transmembrane region" description="Helical" evidence="5">
    <location>
        <begin position="124"/>
        <end position="149"/>
    </location>
</feature>
<reference evidence="7 8" key="1">
    <citation type="submission" date="2023-04" db="EMBL/GenBank/DDBJ databases">
        <title>Genome of Basidiobolus ranarum AG-B5.</title>
        <authorList>
            <person name="Stajich J.E."/>
            <person name="Carter-House D."/>
            <person name="Gryganskyi A."/>
        </authorList>
    </citation>
    <scope>NUCLEOTIDE SEQUENCE [LARGE SCALE GENOMIC DNA]</scope>
    <source>
        <strain evidence="7 8">AG-B5</strain>
    </source>
</reference>
<feature type="transmembrane region" description="Helical" evidence="5">
    <location>
        <begin position="15"/>
        <end position="33"/>
    </location>
</feature>
<keyword evidence="2 5" id="KW-0812">Transmembrane</keyword>
<dbReference type="PRINTS" id="PR02001">
    <property type="entry name" value="GCR1CAMPR"/>
</dbReference>
<evidence type="ECO:0000313" key="7">
    <source>
        <dbReference type="EMBL" id="KAK9764605.1"/>
    </source>
</evidence>
<evidence type="ECO:0000313" key="8">
    <source>
        <dbReference type="Proteomes" id="UP001479436"/>
    </source>
</evidence>
<keyword evidence="8" id="KW-1185">Reference proteome</keyword>
<evidence type="ECO:0000256" key="3">
    <source>
        <dbReference type="ARBA" id="ARBA00022989"/>
    </source>
</evidence>
<sequence length="316" mass="36105">MALTNSEVLDNLNRISNALSLFGCMFVIVNYYLIYRRFLINASDSIKVHHTSLLLLSINNAILSSGGLTYSLLNWKEIKVICIFQGLHMTFFNLVNSLWGACICLNVYLILLPPESLLFLRRNITCKFMLFSFGIPMVLMIPLVAQLNYIGNVGPWCWILSDGLRMGIFYGWLLLSSFMCLCFLSLILLHLCRIRNTAAYAERKIHHPYEKMVGRYVLYVITFFICWGPGVVSRVIQLSNPTFYNFPLMAVHTFMSASVSFWLSLVWGFTTSLSEVYVIIWKHGWSNITPIQQFDSWSSAVTGLKGLDIPNVQESI</sequence>
<keyword evidence="3 5" id="KW-1133">Transmembrane helix</keyword>
<dbReference type="PROSITE" id="PS50261">
    <property type="entry name" value="G_PROTEIN_RECEP_F2_4"/>
    <property type="match status" value="1"/>
</dbReference>
<dbReference type="InterPro" id="IPR022343">
    <property type="entry name" value="GCR1-cAMP_receptor"/>
</dbReference>
<accession>A0ABR2WSZ5</accession>
<evidence type="ECO:0000256" key="2">
    <source>
        <dbReference type="ARBA" id="ARBA00022692"/>
    </source>
</evidence>
<evidence type="ECO:0000256" key="4">
    <source>
        <dbReference type="ARBA" id="ARBA00023136"/>
    </source>
</evidence>
<evidence type="ECO:0000259" key="6">
    <source>
        <dbReference type="PROSITE" id="PS50261"/>
    </source>
</evidence>
<evidence type="ECO:0000256" key="1">
    <source>
        <dbReference type="ARBA" id="ARBA00004141"/>
    </source>
</evidence>